<evidence type="ECO:0000313" key="7">
    <source>
        <dbReference type="EMBL" id="GAN53571.1"/>
    </source>
</evidence>
<comment type="caution">
    <text evidence="7">The sequence shown here is derived from an EMBL/GenBank/DDBJ whole genome shotgun (WGS) entry which is preliminary data.</text>
</comment>
<dbReference type="GO" id="GO:0004725">
    <property type="term" value="F:protein tyrosine phosphatase activity"/>
    <property type="evidence" value="ECO:0007669"/>
    <property type="project" value="UniProtKB-EC"/>
</dbReference>
<dbReference type="EMBL" id="BALE01000010">
    <property type="protein sequence ID" value="GAN53571.1"/>
    <property type="molecule type" value="Genomic_DNA"/>
</dbReference>
<dbReference type="Pfam" id="PF01451">
    <property type="entry name" value="LMWPc"/>
    <property type="match status" value="1"/>
</dbReference>
<keyword evidence="3" id="KW-0378">Hydrolase</keyword>
<protein>
    <recommendedName>
        <fullName evidence="2">protein-tyrosine-phosphatase</fullName>
        <ecNumber evidence="2">3.1.3.48</ecNumber>
    </recommendedName>
</protein>
<proteinExistence type="inferred from homology"/>
<dbReference type="PRINTS" id="PR00719">
    <property type="entry name" value="LMWPTPASE"/>
</dbReference>
<evidence type="ECO:0000259" key="6">
    <source>
        <dbReference type="SMART" id="SM00226"/>
    </source>
</evidence>
<evidence type="ECO:0000256" key="4">
    <source>
        <dbReference type="ARBA" id="ARBA00022912"/>
    </source>
</evidence>
<feature type="domain" description="Phosphotyrosine protein phosphatase I" evidence="6">
    <location>
        <begin position="9"/>
        <end position="157"/>
    </location>
</feature>
<dbReference type="AlphaFoldDB" id="A0A0D6MJA6"/>
<dbReference type="SMART" id="SM00226">
    <property type="entry name" value="LMWPc"/>
    <property type="match status" value="1"/>
</dbReference>
<evidence type="ECO:0000256" key="1">
    <source>
        <dbReference type="ARBA" id="ARBA00011063"/>
    </source>
</evidence>
<dbReference type="STRING" id="1231623.Tasa_010_118"/>
<organism evidence="7 8">
    <name type="scientific">Tanticharoenia sakaeratensis NBRC 103193</name>
    <dbReference type="NCBI Taxonomy" id="1231623"/>
    <lineage>
        <taxon>Bacteria</taxon>
        <taxon>Pseudomonadati</taxon>
        <taxon>Pseudomonadota</taxon>
        <taxon>Alphaproteobacteria</taxon>
        <taxon>Acetobacterales</taxon>
        <taxon>Acetobacteraceae</taxon>
        <taxon>Tanticharoenia</taxon>
    </lineage>
</organism>
<feature type="active site" description="Nucleophile" evidence="5">
    <location>
        <position position="15"/>
    </location>
</feature>
<comment type="similarity">
    <text evidence="1">Belongs to the low molecular weight phosphotyrosine protein phosphatase family.</text>
</comment>
<dbReference type="InterPro" id="IPR036196">
    <property type="entry name" value="Ptyr_pPase_sf"/>
</dbReference>
<evidence type="ECO:0000313" key="8">
    <source>
        <dbReference type="Proteomes" id="UP000032679"/>
    </source>
</evidence>
<dbReference type="Gene3D" id="3.40.50.2300">
    <property type="match status" value="1"/>
</dbReference>
<evidence type="ECO:0000256" key="2">
    <source>
        <dbReference type="ARBA" id="ARBA00013064"/>
    </source>
</evidence>
<dbReference type="SUPFAM" id="SSF52788">
    <property type="entry name" value="Phosphotyrosine protein phosphatases I"/>
    <property type="match status" value="1"/>
</dbReference>
<accession>A0A0D6MJA6</accession>
<dbReference type="InterPro" id="IPR050438">
    <property type="entry name" value="LMW_PTPase"/>
</dbReference>
<dbReference type="EC" id="3.1.3.48" evidence="2"/>
<evidence type="ECO:0000256" key="3">
    <source>
        <dbReference type="ARBA" id="ARBA00022801"/>
    </source>
</evidence>
<dbReference type="CDD" id="cd16343">
    <property type="entry name" value="LMWPTP"/>
    <property type="match status" value="1"/>
</dbReference>
<dbReference type="Proteomes" id="UP000032679">
    <property type="component" value="Unassembled WGS sequence"/>
</dbReference>
<name>A0A0D6MJA6_9PROT</name>
<feature type="active site" evidence="5">
    <location>
        <position position="21"/>
    </location>
</feature>
<sequence length="171" mass="18726">MTPDDTRAPALLFVCSGNICRSPLAEGAMREEARIRGIEHVEIDSAALGSWHVGDPPDRRARATARRRGLDIDGQRARQVTAADFTRFTHILALDRSHLAGLRRMAPRSSTAKVMLLLDAVPHRAGEEVDDPYYGPDAGFETTLDDVSEAAAHLADRLWGPRPGQSPARRP</sequence>
<dbReference type="OrthoDB" id="9784339at2"/>
<reference evidence="7 8" key="1">
    <citation type="submission" date="2012-10" db="EMBL/GenBank/DDBJ databases">
        <title>Genome sequencing of Tanticharoenia sakaeratensis NBRC 103193.</title>
        <authorList>
            <person name="Azuma Y."/>
            <person name="Hadano H."/>
            <person name="Hirakawa H."/>
            <person name="Matsushita K."/>
        </authorList>
    </citation>
    <scope>NUCLEOTIDE SEQUENCE [LARGE SCALE GENOMIC DNA]</scope>
    <source>
        <strain evidence="7 8">NBRC 103193</strain>
    </source>
</reference>
<gene>
    <name evidence="7" type="ORF">Tasa_010_118</name>
</gene>
<evidence type="ECO:0000256" key="5">
    <source>
        <dbReference type="PIRSR" id="PIRSR617867-1"/>
    </source>
</evidence>
<dbReference type="PANTHER" id="PTHR11717">
    <property type="entry name" value="LOW MOLECULAR WEIGHT PROTEIN TYROSINE PHOSPHATASE"/>
    <property type="match status" value="1"/>
</dbReference>
<dbReference type="RefSeq" id="WP_048847638.1">
    <property type="nucleotide sequence ID" value="NZ_BALE01000010.1"/>
</dbReference>
<feature type="active site" description="Proton donor" evidence="5">
    <location>
        <position position="131"/>
    </location>
</feature>
<keyword evidence="4" id="KW-0904">Protein phosphatase</keyword>
<dbReference type="PANTHER" id="PTHR11717:SF7">
    <property type="entry name" value="LOW MOLECULAR WEIGHT PHOSPHOTYROSINE PROTEIN PHOSPHATASE"/>
    <property type="match status" value="1"/>
</dbReference>
<keyword evidence="8" id="KW-1185">Reference proteome</keyword>
<dbReference type="InterPro" id="IPR023485">
    <property type="entry name" value="Ptyr_pPase"/>
</dbReference>
<dbReference type="InterPro" id="IPR017867">
    <property type="entry name" value="Tyr_phospatase_low_mol_wt"/>
</dbReference>